<comment type="caution">
    <text evidence="2">The sequence shown here is derived from an EMBL/GenBank/DDBJ whole genome shotgun (WGS) entry which is preliminary data.</text>
</comment>
<evidence type="ECO:0000313" key="2">
    <source>
        <dbReference type="EMBL" id="KAJ8353014.1"/>
    </source>
</evidence>
<protein>
    <submittedName>
        <fullName evidence="2">Uncharacterized protein</fullName>
    </submittedName>
</protein>
<proteinExistence type="predicted"/>
<feature type="compositionally biased region" description="Basic and acidic residues" evidence="1">
    <location>
        <begin position="31"/>
        <end position="45"/>
    </location>
</feature>
<feature type="region of interest" description="Disordered" evidence="1">
    <location>
        <begin position="27"/>
        <end position="64"/>
    </location>
</feature>
<organism evidence="2 3">
    <name type="scientific">Aldrovandia affinis</name>
    <dbReference type="NCBI Taxonomy" id="143900"/>
    <lineage>
        <taxon>Eukaryota</taxon>
        <taxon>Metazoa</taxon>
        <taxon>Chordata</taxon>
        <taxon>Craniata</taxon>
        <taxon>Vertebrata</taxon>
        <taxon>Euteleostomi</taxon>
        <taxon>Actinopterygii</taxon>
        <taxon>Neopterygii</taxon>
        <taxon>Teleostei</taxon>
        <taxon>Notacanthiformes</taxon>
        <taxon>Halosauridae</taxon>
        <taxon>Aldrovandia</taxon>
    </lineage>
</organism>
<dbReference type="Proteomes" id="UP001221898">
    <property type="component" value="Unassembled WGS sequence"/>
</dbReference>
<evidence type="ECO:0000313" key="3">
    <source>
        <dbReference type="Proteomes" id="UP001221898"/>
    </source>
</evidence>
<reference evidence="2" key="1">
    <citation type="journal article" date="2023" name="Science">
        <title>Genome structures resolve the early diversification of teleost fishes.</title>
        <authorList>
            <person name="Parey E."/>
            <person name="Louis A."/>
            <person name="Montfort J."/>
            <person name="Bouchez O."/>
            <person name="Roques C."/>
            <person name="Iampietro C."/>
            <person name="Lluch J."/>
            <person name="Castinel A."/>
            <person name="Donnadieu C."/>
            <person name="Desvignes T."/>
            <person name="Floi Bucao C."/>
            <person name="Jouanno E."/>
            <person name="Wen M."/>
            <person name="Mejri S."/>
            <person name="Dirks R."/>
            <person name="Jansen H."/>
            <person name="Henkel C."/>
            <person name="Chen W.J."/>
            <person name="Zahm M."/>
            <person name="Cabau C."/>
            <person name="Klopp C."/>
            <person name="Thompson A.W."/>
            <person name="Robinson-Rechavi M."/>
            <person name="Braasch I."/>
            <person name="Lecointre G."/>
            <person name="Bobe J."/>
            <person name="Postlethwait J.H."/>
            <person name="Berthelot C."/>
            <person name="Roest Crollius H."/>
            <person name="Guiguen Y."/>
        </authorList>
    </citation>
    <scope>NUCLEOTIDE SEQUENCE</scope>
    <source>
        <strain evidence="2">NC1722</strain>
    </source>
</reference>
<evidence type="ECO:0000256" key="1">
    <source>
        <dbReference type="SAM" id="MobiDB-lite"/>
    </source>
</evidence>
<dbReference type="EMBL" id="JAINUG010001843">
    <property type="protein sequence ID" value="KAJ8353014.1"/>
    <property type="molecule type" value="Genomic_DNA"/>
</dbReference>
<sequence>MLNFLNRSQTGTKACKLCQPAAMSEIVARGSRRESKQKAWRKRAESGTSRRGLPDYSQAESACAARDTAPRTLTTYTISFPAIPIINAQIQPEVQRS</sequence>
<name>A0AAD7R112_9TELE</name>
<keyword evidence="3" id="KW-1185">Reference proteome</keyword>
<gene>
    <name evidence="2" type="ORF">AAFF_G00121990</name>
</gene>
<dbReference type="AlphaFoldDB" id="A0AAD7R112"/>
<accession>A0AAD7R112</accession>